<keyword evidence="5" id="KW-0808">Transferase</keyword>
<dbReference type="InterPro" id="IPR047047">
    <property type="entry name" value="GST_Omega-like_C"/>
</dbReference>
<feature type="site" description="Lowers pKa of active site Cys" evidence="3">
    <location>
        <position position="243"/>
    </location>
</feature>
<dbReference type="PROSITE" id="PS50405">
    <property type="entry name" value="GST_CTER"/>
    <property type="match status" value="1"/>
</dbReference>
<gene>
    <name evidence="5" type="ORF">SAMN02910418_00487</name>
</gene>
<feature type="active site" description="Nucleophile" evidence="1">
    <location>
        <position position="54"/>
    </location>
</feature>
<dbReference type="PANTHER" id="PTHR32419:SF6">
    <property type="entry name" value="GLUTATHIONE S-TRANSFERASE OMEGA-LIKE 1-RELATED"/>
    <property type="match status" value="1"/>
</dbReference>
<dbReference type="InterPro" id="IPR036282">
    <property type="entry name" value="Glutathione-S-Trfase_C_sf"/>
</dbReference>
<evidence type="ECO:0000256" key="3">
    <source>
        <dbReference type="PIRSR" id="PIRSR015753-3"/>
    </source>
</evidence>
<protein>
    <submittedName>
        <fullName evidence="5">Putative glutathione S-transferase</fullName>
    </submittedName>
</protein>
<dbReference type="GO" id="GO:0005737">
    <property type="term" value="C:cytoplasm"/>
    <property type="evidence" value="ECO:0007669"/>
    <property type="project" value="TreeGrafter"/>
</dbReference>
<dbReference type="InterPro" id="IPR040079">
    <property type="entry name" value="Glutathione_S-Trfase"/>
</dbReference>
<proteinExistence type="predicted"/>
<dbReference type="PANTHER" id="PTHR32419">
    <property type="entry name" value="GLUTATHIONYL-HYDROQUINONE REDUCTASE"/>
    <property type="match status" value="1"/>
</dbReference>
<dbReference type="SUPFAM" id="SSF47616">
    <property type="entry name" value="GST C-terminal domain-like"/>
    <property type="match status" value="1"/>
</dbReference>
<dbReference type="SFLD" id="SFLDG01206">
    <property type="entry name" value="Xi.1"/>
    <property type="match status" value="1"/>
</dbReference>
<dbReference type="Pfam" id="PF13409">
    <property type="entry name" value="GST_N_2"/>
    <property type="match status" value="1"/>
</dbReference>
<dbReference type="SUPFAM" id="SSF52833">
    <property type="entry name" value="Thioredoxin-like"/>
    <property type="match status" value="1"/>
</dbReference>
<name>A0A1H3WT76_9ACTO</name>
<dbReference type="PIRSF" id="PIRSF015753">
    <property type="entry name" value="GST"/>
    <property type="match status" value="1"/>
</dbReference>
<evidence type="ECO:0000256" key="2">
    <source>
        <dbReference type="PIRSR" id="PIRSR015753-2"/>
    </source>
</evidence>
<dbReference type="InterPro" id="IPR004045">
    <property type="entry name" value="Glutathione_S-Trfase_N"/>
</dbReference>
<dbReference type="InterPro" id="IPR016639">
    <property type="entry name" value="GST_Omega/GSH"/>
</dbReference>
<evidence type="ECO:0000313" key="6">
    <source>
        <dbReference type="Proteomes" id="UP000199288"/>
    </source>
</evidence>
<dbReference type="Gene3D" id="3.40.30.10">
    <property type="entry name" value="Glutaredoxin"/>
    <property type="match status" value="1"/>
</dbReference>
<organism evidence="5 6">
    <name type="scientific">Bowdeniella nasicola</name>
    <dbReference type="NCBI Taxonomy" id="208480"/>
    <lineage>
        <taxon>Bacteria</taxon>
        <taxon>Bacillati</taxon>
        <taxon>Actinomycetota</taxon>
        <taxon>Actinomycetes</taxon>
        <taxon>Actinomycetales</taxon>
        <taxon>Actinomycetaceae</taxon>
        <taxon>Bowdeniella</taxon>
    </lineage>
</organism>
<dbReference type="OrthoDB" id="9769158at2"/>
<evidence type="ECO:0000313" key="5">
    <source>
        <dbReference type="EMBL" id="SDZ90367.1"/>
    </source>
</evidence>
<dbReference type="InterPro" id="IPR036249">
    <property type="entry name" value="Thioredoxin-like_sf"/>
</dbReference>
<sequence>MSDDTSGTFDRDTRYITDRIVADAPAGEPAGEKVGDVTWPVEAGRYHLAAARACPWAHRTILVRELMGLQDAISLGLAGPTHDERSWTFDLDPGGQDPVLGIERLQEAYFNRVPDYPLGITVPAMVDIPTTAVVTNDFDQLSKDLATQWGECAKPDAPELYPEDLREEIEKINERVYPDLNNGVYQAGFATSQSAYEDAYDRVFATLDWLEELLADRRYLVGDSITLADIRLYPTLVRFDPVYFGHFKCNRQTISSFPVLSAYLKDLWQTPGFGDTMNIDQIKEHYYVVHTNVNPTQIVPKGPDMSWLDEPSGRDQLS</sequence>
<dbReference type="Proteomes" id="UP000199288">
    <property type="component" value="Unassembled WGS sequence"/>
</dbReference>
<dbReference type="SFLD" id="SFLDG01148">
    <property type="entry name" value="Xi_(cytGST)"/>
    <property type="match status" value="1"/>
</dbReference>
<dbReference type="CDD" id="cd03190">
    <property type="entry name" value="GST_C_Omega_like"/>
    <property type="match status" value="1"/>
</dbReference>
<dbReference type="Gene3D" id="1.20.1050.10">
    <property type="match status" value="1"/>
</dbReference>
<reference evidence="6" key="1">
    <citation type="submission" date="2016-10" db="EMBL/GenBank/DDBJ databases">
        <authorList>
            <person name="Varghese N."/>
            <person name="Submissions S."/>
        </authorList>
    </citation>
    <scope>NUCLEOTIDE SEQUENCE [LARGE SCALE GENOMIC DNA]</scope>
    <source>
        <strain evidence="6">KPR-1</strain>
    </source>
</reference>
<feature type="active site" description="Proton donor/acceptor" evidence="1">
    <location>
        <position position="185"/>
    </location>
</feature>
<feature type="domain" description="GST C-terminal" evidence="4">
    <location>
        <begin position="162"/>
        <end position="289"/>
    </location>
</feature>
<dbReference type="RefSeq" id="WP_092561638.1">
    <property type="nucleotide sequence ID" value="NZ_FNQV01000003.1"/>
</dbReference>
<evidence type="ECO:0000259" key="4">
    <source>
        <dbReference type="PROSITE" id="PS50405"/>
    </source>
</evidence>
<dbReference type="Pfam" id="PF13410">
    <property type="entry name" value="GST_C_2"/>
    <property type="match status" value="1"/>
</dbReference>
<dbReference type="EMBL" id="FNQV01000003">
    <property type="protein sequence ID" value="SDZ90367.1"/>
    <property type="molecule type" value="Genomic_DNA"/>
</dbReference>
<dbReference type="GO" id="GO:0004364">
    <property type="term" value="F:glutathione transferase activity"/>
    <property type="evidence" value="ECO:0007669"/>
    <property type="project" value="InterPro"/>
</dbReference>
<feature type="site" description="Lowers pKa of active site Cys" evidence="3">
    <location>
        <position position="286"/>
    </location>
</feature>
<accession>A0A1H3WT76</accession>
<dbReference type="SFLD" id="SFLDS00019">
    <property type="entry name" value="Glutathione_Transferase_(cytos"/>
    <property type="match status" value="1"/>
</dbReference>
<dbReference type="AlphaFoldDB" id="A0A1H3WT76"/>
<keyword evidence="6" id="KW-1185">Reference proteome</keyword>
<dbReference type="InterPro" id="IPR010987">
    <property type="entry name" value="Glutathione-S-Trfase_C-like"/>
</dbReference>
<evidence type="ECO:0000256" key="1">
    <source>
        <dbReference type="PIRSR" id="PIRSR015753-1"/>
    </source>
</evidence>
<feature type="binding site" evidence="2">
    <location>
        <position position="87"/>
    </location>
    <ligand>
        <name>glutathione</name>
        <dbReference type="ChEBI" id="CHEBI:57925"/>
    </ligand>
</feature>